<name>A0A0C1Y522_9CYAN</name>
<reference evidence="1" key="3">
    <citation type="submission" date="2020-02" db="EMBL/GenBank/DDBJ databases">
        <authorList>
            <person name="Sarangi A.N."/>
            <person name="Ghosh S."/>
            <person name="Mukherjee M."/>
            <person name="Tripathy S."/>
        </authorList>
    </citation>
    <scope>NUCLEOTIDE SEQUENCE</scope>
    <source>
        <strain evidence="1">BDU141951</strain>
    </source>
</reference>
<dbReference type="AlphaFoldDB" id="A0A0C1Y522"/>
<reference evidence="1" key="1">
    <citation type="submission" date="2014-11" db="EMBL/GenBank/DDBJ databases">
        <authorList>
            <person name="Malar M.C."/>
            <person name="Sen D."/>
            <person name="Tripathy S."/>
        </authorList>
    </citation>
    <scope>NUCLEOTIDE SEQUENCE</scope>
    <source>
        <strain evidence="1">BDU141951</strain>
    </source>
</reference>
<organism evidence="1">
    <name type="scientific">Lyngbya confervoides BDU141951</name>
    <dbReference type="NCBI Taxonomy" id="1574623"/>
    <lineage>
        <taxon>Bacteria</taxon>
        <taxon>Bacillati</taxon>
        <taxon>Cyanobacteriota</taxon>
        <taxon>Cyanophyceae</taxon>
        <taxon>Oscillatoriophycideae</taxon>
        <taxon>Oscillatoriales</taxon>
        <taxon>Microcoleaceae</taxon>
        <taxon>Lyngbya</taxon>
    </lineage>
</organism>
<protein>
    <submittedName>
        <fullName evidence="1">MerR family transcriptional regulator</fullName>
    </submittedName>
</protein>
<reference evidence="1" key="2">
    <citation type="journal article" date="2015" name="Genome Announc.">
        <title>Draft Genome Sequence of Filamentous Marine Cyanobacterium Lyngbya confervoides Strain BDU141951.</title>
        <authorList>
            <person name="Chandrababunaidu M.M."/>
            <person name="Sen D."/>
            <person name="Tripathy S."/>
        </authorList>
    </citation>
    <scope>NUCLEOTIDE SEQUENCE</scope>
    <source>
        <strain evidence="1">BDU141951</strain>
    </source>
</reference>
<proteinExistence type="predicted"/>
<sequence length="165" mass="18576">MMQGFTRQETLALTQTTSSRLAYLDRTNVIVPQKYGNPKKPTVIYSWEQVLEIRAIANLRKQISLQMVRKLVAFLDEHGLDATLHDKHLVTTPNEVFLVAPDWSDMPQVMKVADRDGEGLGQLMLMVLPPLNTVIQDIWAAAEASQVVDFESFKQRAKTIPAQAS</sequence>
<accession>A0A0C1Y522</accession>
<evidence type="ECO:0000313" key="1">
    <source>
        <dbReference type="EMBL" id="NEV68562.1"/>
    </source>
</evidence>
<dbReference type="EMBL" id="JTHE02000003">
    <property type="protein sequence ID" value="NEV68562.1"/>
    <property type="molecule type" value="Genomic_DNA"/>
</dbReference>
<gene>
    <name evidence="1" type="ORF">QQ91_015730</name>
</gene>
<comment type="caution">
    <text evidence="1">The sequence shown here is derived from an EMBL/GenBank/DDBJ whole genome shotgun (WGS) entry which is preliminary data.</text>
</comment>